<feature type="region of interest" description="Disordered" evidence="11">
    <location>
        <begin position="520"/>
        <end position="579"/>
    </location>
</feature>
<dbReference type="InterPro" id="IPR017441">
    <property type="entry name" value="Protein_kinase_ATP_BS"/>
</dbReference>
<evidence type="ECO:0000256" key="1">
    <source>
        <dbReference type="ARBA" id="ARBA00012513"/>
    </source>
</evidence>
<name>A0A292PM43_9PEZI</name>
<feature type="region of interest" description="Disordered" evidence="11">
    <location>
        <begin position="98"/>
        <end position="141"/>
    </location>
</feature>
<comment type="catalytic activity">
    <reaction evidence="8">
        <text>L-threonyl-[protein] + ATP = O-phospho-L-threonyl-[protein] + ADP + H(+)</text>
        <dbReference type="Rhea" id="RHEA:46608"/>
        <dbReference type="Rhea" id="RHEA-COMP:11060"/>
        <dbReference type="Rhea" id="RHEA-COMP:11605"/>
        <dbReference type="ChEBI" id="CHEBI:15378"/>
        <dbReference type="ChEBI" id="CHEBI:30013"/>
        <dbReference type="ChEBI" id="CHEBI:30616"/>
        <dbReference type="ChEBI" id="CHEBI:61977"/>
        <dbReference type="ChEBI" id="CHEBI:456216"/>
        <dbReference type="EC" id="2.7.11.1"/>
    </reaction>
</comment>
<comment type="similarity">
    <text evidence="7">Belongs to the protein kinase superfamily. Ser/Thr protein kinase family. GCN2 subfamily.</text>
</comment>
<evidence type="ECO:0000256" key="4">
    <source>
        <dbReference type="ARBA" id="ARBA00022741"/>
    </source>
</evidence>
<dbReference type="Proteomes" id="UP001412239">
    <property type="component" value="Unassembled WGS sequence"/>
</dbReference>
<keyword evidence="3" id="KW-0808">Transferase</keyword>
<dbReference type="GO" id="GO:0005524">
    <property type="term" value="F:ATP binding"/>
    <property type="evidence" value="ECO:0007669"/>
    <property type="project" value="UniProtKB-UniRule"/>
</dbReference>
<dbReference type="GO" id="GO:0004674">
    <property type="term" value="F:protein serine/threonine kinase activity"/>
    <property type="evidence" value="ECO:0007669"/>
    <property type="project" value="UniProtKB-KW"/>
</dbReference>
<feature type="compositionally biased region" description="Acidic residues" evidence="11">
    <location>
        <begin position="131"/>
        <end position="141"/>
    </location>
</feature>
<dbReference type="PROSITE" id="PS00108">
    <property type="entry name" value="PROTEIN_KINASE_ST"/>
    <property type="match status" value="1"/>
</dbReference>
<feature type="compositionally biased region" description="Basic and acidic residues" evidence="11">
    <location>
        <begin position="59"/>
        <end position="68"/>
    </location>
</feature>
<feature type="binding site" evidence="10">
    <location>
        <position position="202"/>
    </location>
    <ligand>
        <name>ATP</name>
        <dbReference type="ChEBI" id="CHEBI:30616"/>
    </ligand>
</feature>
<keyword evidence="4 10" id="KW-0547">Nucleotide-binding</keyword>
<feature type="region of interest" description="Disordered" evidence="11">
    <location>
        <begin position="280"/>
        <end position="302"/>
    </location>
</feature>
<proteinExistence type="inferred from homology"/>
<dbReference type="EMBL" id="LN891122">
    <property type="protein sequence ID" value="CUS08599.1"/>
    <property type="molecule type" value="Genomic_DNA"/>
</dbReference>
<evidence type="ECO:0000256" key="10">
    <source>
        <dbReference type="PROSITE-ProRule" id="PRU10141"/>
    </source>
</evidence>
<dbReference type="PANTHER" id="PTHR11042:SF138">
    <property type="entry name" value="SERINE_THREONINE-PROTEIN KINASE IKS1-RELATED"/>
    <property type="match status" value="1"/>
</dbReference>
<evidence type="ECO:0000256" key="8">
    <source>
        <dbReference type="ARBA" id="ARBA00047899"/>
    </source>
</evidence>
<dbReference type="InterPro" id="IPR000719">
    <property type="entry name" value="Prot_kinase_dom"/>
</dbReference>
<keyword evidence="12" id="KW-1133">Transmembrane helix</keyword>
<keyword evidence="15" id="KW-1185">Reference proteome</keyword>
<dbReference type="CDD" id="cd14014">
    <property type="entry name" value="STKc_PknB_like"/>
    <property type="match status" value="1"/>
</dbReference>
<evidence type="ECO:0000259" key="13">
    <source>
        <dbReference type="PROSITE" id="PS50011"/>
    </source>
</evidence>
<dbReference type="EC" id="2.7.11.1" evidence="1"/>
<dbReference type="SUPFAM" id="SSF56112">
    <property type="entry name" value="Protein kinase-like (PK-like)"/>
    <property type="match status" value="1"/>
</dbReference>
<evidence type="ECO:0000256" key="5">
    <source>
        <dbReference type="ARBA" id="ARBA00022777"/>
    </source>
</evidence>
<feature type="domain" description="Protein kinase" evidence="13">
    <location>
        <begin position="170"/>
        <end position="495"/>
    </location>
</feature>
<evidence type="ECO:0000256" key="2">
    <source>
        <dbReference type="ARBA" id="ARBA00022527"/>
    </source>
</evidence>
<dbReference type="GO" id="GO:0005634">
    <property type="term" value="C:nucleus"/>
    <property type="evidence" value="ECO:0007669"/>
    <property type="project" value="TreeGrafter"/>
</dbReference>
<reference evidence="14" key="1">
    <citation type="submission" date="2015-10" db="EMBL/GenBank/DDBJ databases">
        <authorList>
            <person name="Regsiter A."/>
            <person name="william w."/>
        </authorList>
    </citation>
    <scope>NUCLEOTIDE SEQUENCE</scope>
    <source>
        <strain evidence="14">Montdore</strain>
    </source>
</reference>
<dbReference type="GO" id="GO:0005737">
    <property type="term" value="C:cytoplasm"/>
    <property type="evidence" value="ECO:0007669"/>
    <property type="project" value="TreeGrafter"/>
</dbReference>
<evidence type="ECO:0000256" key="11">
    <source>
        <dbReference type="SAM" id="MobiDB-lite"/>
    </source>
</evidence>
<dbReference type="PANTHER" id="PTHR11042">
    <property type="entry name" value="EUKARYOTIC TRANSLATION INITIATION FACTOR 2-ALPHA KINASE EIF2-ALPHA KINASE -RELATED"/>
    <property type="match status" value="1"/>
</dbReference>
<keyword evidence="2" id="KW-0723">Serine/threonine-protein kinase</keyword>
<feature type="compositionally biased region" description="Basic and acidic residues" evidence="11">
    <location>
        <begin position="280"/>
        <end position="294"/>
    </location>
</feature>
<keyword evidence="12" id="KW-0472">Membrane</keyword>
<dbReference type="PROSITE" id="PS00107">
    <property type="entry name" value="PROTEIN_KINASE_ATP"/>
    <property type="match status" value="1"/>
</dbReference>
<feature type="region of interest" description="Disordered" evidence="11">
    <location>
        <begin position="59"/>
        <end position="83"/>
    </location>
</feature>
<dbReference type="Gene3D" id="3.30.200.20">
    <property type="entry name" value="Phosphorylase Kinase, domain 1"/>
    <property type="match status" value="1"/>
</dbReference>
<evidence type="ECO:0000256" key="9">
    <source>
        <dbReference type="ARBA" id="ARBA00048679"/>
    </source>
</evidence>
<dbReference type="InterPro" id="IPR011009">
    <property type="entry name" value="Kinase-like_dom_sf"/>
</dbReference>
<keyword evidence="6 10" id="KW-0067">ATP-binding</keyword>
<comment type="catalytic activity">
    <reaction evidence="9">
        <text>L-seryl-[protein] + ATP = O-phospho-L-seryl-[protein] + ADP + H(+)</text>
        <dbReference type="Rhea" id="RHEA:17989"/>
        <dbReference type="Rhea" id="RHEA-COMP:9863"/>
        <dbReference type="Rhea" id="RHEA-COMP:11604"/>
        <dbReference type="ChEBI" id="CHEBI:15378"/>
        <dbReference type="ChEBI" id="CHEBI:29999"/>
        <dbReference type="ChEBI" id="CHEBI:30616"/>
        <dbReference type="ChEBI" id="CHEBI:83421"/>
        <dbReference type="ChEBI" id="CHEBI:456216"/>
        <dbReference type="EC" id="2.7.11.1"/>
    </reaction>
</comment>
<dbReference type="FunFam" id="1.10.510.10:FF:000699">
    <property type="entry name" value="Probable serine/threonine-protein kinase iksA"/>
    <property type="match status" value="1"/>
</dbReference>
<keyword evidence="12" id="KW-0812">Transmembrane</keyword>
<evidence type="ECO:0000256" key="12">
    <source>
        <dbReference type="SAM" id="Phobius"/>
    </source>
</evidence>
<protein>
    <recommendedName>
        <fullName evidence="1">non-specific serine/threonine protein kinase</fullName>
        <ecNumber evidence="1">2.7.11.1</ecNumber>
    </recommendedName>
</protein>
<keyword evidence="5" id="KW-0418">Kinase</keyword>
<dbReference type="InterPro" id="IPR008271">
    <property type="entry name" value="Ser/Thr_kinase_AS"/>
</dbReference>
<dbReference type="Pfam" id="PF00069">
    <property type="entry name" value="Pkinase"/>
    <property type="match status" value="1"/>
</dbReference>
<dbReference type="Gene3D" id="1.10.510.10">
    <property type="entry name" value="Transferase(Phosphotransferase) domain 1"/>
    <property type="match status" value="1"/>
</dbReference>
<dbReference type="SMART" id="SM00220">
    <property type="entry name" value="S_TKc"/>
    <property type="match status" value="1"/>
</dbReference>
<sequence length="701" mass="77239">MSLIPYSSNDTRSVVLRHQQTLVVYDPQSRQLALCEASSPLSPPAPVEFCPLCKRPLGDDSHREDGSPDRSAPGMGHRTSGSMAESGFVDQEYFRMLGSGMPVTDEPGEPEAAMRRQPPSPTRRRLPRAEVEEEDEDGDMDEELVAGSAPPAAGGISEAAFSPKYFERFFVIEKELGRGGTGVVLLVRHLLDGVSLGHFACKRVPVGDNHKWLEKVLMEVQLLQQLSHTNLVSYRHVWLENVHLTTFGPSVPCAFILQQYCNSGDLHNYLLSAAKQTTKEQLKDQMRRRSRGEPDPSLDLNKPRKLPFEQIISFFRDIASGLNHLHSNGFIHRDLKPSNCLLNDTGVPGQELRVLVSDFGEVQMESAARKSTGATGTISYCAPEVLRKVAPGGEYENFTAKSDIFSLGMILYFMCFGNLPYVGADMMNEENENLDTLREEIMAWPGLDERTRLRPDLPERLYQSLMALISPDPSVRPTAEEILMGIEMQEGTPLRRGSSVSQKKPAIVADDRNLIGFRRISPVADTPPPSTPVGSPSMRQGYDTFKRSPKPRPVMKVPKRASRLGVGSRPGESPASGSVISTQIARDSESSLVLRSRLEAMKSPGVLPGVVPWRIRTGVWLARAQWYLLLKLGTFLIKVATLTGPCSPSATKPCFFYPLLSVAALDFATPSFFATIILLAVHVVVLLLVNAFGSVCMVKAI</sequence>
<organism evidence="14 15">
    <name type="scientific">Tuber aestivum</name>
    <name type="common">summer truffle</name>
    <dbReference type="NCBI Taxonomy" id="59557"/>
    <lineage>
        <taxon>Eukaryota</taxon>
        <taxon>Fungi</taxon>
        <taxon>Dikarya</taxon>
        <taxon>Ascomycota</taxon>
        <taxon>Pezizomycotina</taxon>
        <taxon>Pezizomycetes</taxon>
        <taxon>Pezizales</taxon>
        <taxon>Tuberaceae</taxon>
        <taxon>Tuber</taxon>
    </lineage>
</organism>
<evidence type="ECO:0000256" key="7">
    <source>
        <dbReference type="ARBA" id="ARBA00037982"/>
    </source>
</evidence>
<accession>A0A292PM43</accession>
<gene>
    <name evidence="14" type="ORF">GSTUAT00007316001</name>
</gene>
<feature type="transmembrane region" description="Helical" evidence="12">
    <location>
        <begin position="672"/>
        <end position="698"/>
    </location>
</feature>
<dbReference type="AlphaFoldDB" id="A0A292PM43"/>
<evidence type="ECO:0000313" key="14">
    <source>
        <dbReference type="EMBL" id="CUS08599.1"/>
    </source>
</evidence>
<evidence type="ECO:0000256" key="6">
    <source>
        <dbReference type="ARBA" id="ARBA00022840"/>
    </source>
</evidence>
<dbReference type="InterPro" id="IPR050339">
    <property type="entry name" value="CC_SR_Kinase"/>
</dbReference>
<dbReference type="PROSITE" id="PS50011">
    <property type="entry name" value="PROTEIN_KINASE_DOM"/>
    <property type="match status" value="1"/>
</dbReference>
<evidence type="ECO:0000256" key="3">
    <source>
        <dbReference type="ARBA" id="ARBA00022679"/>
    </source>
</evidence>
<evidence type="ECO:0000313" key="15">
    <source>
        <dbReference type="Proteomes" id="UP001412239"/>
    </source>
</evidence>
<dbReference type="FunFam" id="3.30.200.20:FF:000306">
    <property type="entry name" value="IKS protein kinase"/>
    <property type="match status" value="1"/>
</dbReference>